<dbReference type="InterPro" id="IPR029001">
    <property type="entry name" value="ITPase-like_fam"/>
</dbReference>
<evidence type="ECO:0000256" key="1">
    <source>
        <dbReference type="ARBA" id="ARBA00008023"/>
    </source>
</evidence>
<evidence type="ECO:0000256" key="11">
    <source>
        <dbReference type="RuleBase" id="RU003781"/>
    </source>
</evidence>
<evidence type="ECO:0000313" key="13">
    <source>
        <dbReference type="Proteomes" id="UP000318626"/>
    </source>
</evidence>
<evidence type="ECO:0000313" key="12">
    <source>
        <dbReference type="EMBL" id="QDU76977.1"/>
    </source>
</evidence>
<comment type="catalytic activity">
    <reaction evidence="9 10">
        <text>XTP + H2O = XMP + diphosphate + H(+)</text>
        <dbReference type="Rhea" id="RHEA:28610"/>
        <dbReference type="ChEBI" id="CHEBI:15377"/>
        <dbReference type="ChEBI" id="CHEBI:15378"/>
        <dbReference type="ChEBI" id="CHEBI:33019"/>
        <dbReference type="ChEBI" id="CHEBI:57464"/>
        <dbReference type="ChEBI" id="CHEBI:61314"/>
        <dbReference type="EC" id="3.6.1.66"/>
    </reaction>
</comment>
<dbReference type="Pfam" id="PF01725">
    <property type="entry name" value="Ham1p_like"/>
    <property type="match status" value="1"/>
</dbReference>
<evidence type="ECO:0000256" key="6">
    <source>
        <dbReference type="ARBA" id="ARBA00022842"/>
    </source>
</evidence>
<evidence type="ECO:0000256" key="4">
    <source>
        <dbReference type="ARBA" id="ARBA00022741"/>
    </source>
</evidence>
<dbReference type="Proteomes" id="UP000318626">
    <property type="component" value="Chromosome"/>
</dbReference>
<gene>
    <name evidence="12" type="ORF">Pan97_40360</name>
</gene>
<dbReference type="EC" id="3.6.1.66" evidence="10"/>
<evidence type="ECO:0000256" key="8">
    <source>
        <dbReference type="ARBA" id="ARBA00051875"/>
    </source>
</evidence>
<evidence type="ECO:0000256" key="2">
    <source>
        <dbReference type="ARBA" id="ARBA00011738"/>
    </source>
</evidence>
<comment type="function">
    <text evidence="10">Pyrophosphatase that catalyzes the hydrolysis of nucleoside triphosphates to their monophosphate derivatives, with a high preference for the non-canonical purine nucleotides XTP (xanthosine triphosphate), dITP (deoxyinosine triphosphate) and ITP. Seems to function as a house-cleaning enzyme that removes non-canonical purine nucleotides from the nucleotide pool, thus preventing their incorporation into DNA/RNA and avoiding chromosomal lesions.</text>
</comment>
<dbReference type="PANTHER" id="PTHR11067:SF9">
    <property type="entry name" value="INOSINE TRIPHOSPHATE PYROPHOSPHATASE"/>
    <property type="match status" value="1"/>
</dbReference>
<comment type="catalytic activity">
    <reaction evidence="8 10">
        <text>dITP + H2O = dIMP + diphosphate + H(+)</text>
        <dbReference type="Rhea" id="RHEA:28342"/>
        <dbReference type="ChEBI" id="CHEBI:15377"/>
        <dbReference type="ChEBI" id="CHEBI:15378"/>
        <dbReference type="ChEBI" id="CHEBI:33019"/>
        <dbReference type="ChEBI" id="CHEBI:61194"/>
        <dbReference type="ChEBI" id="CHEBI:61382"/>
        <dbReference type="EC" id="3.6.1.66"/>
    </reaction>
</comment>
<feature type="binding site" evidence="10">
    <location>
        <position position="101"/>
    </location>
    <ligand>
        <name>substrate</name>
    </ligand>
</feature>
<comment type="catalytic activity">
    <reaction evidence="10">
        <text>ITP + H2O = IMP + diphosphate + H(+)</text>
        <dbReference type="Rhea" id="RHEA:29399"/>
        <dbReference type="ChEBI" id="CHEBI:15377"/>
        <dbReference type="ChEBI" id="CHEBI:15378"/>
        <dbReference type="ChEBI" id="CHEBI:33019"/>
        <dbReference type="ChEBI" id="CHEBI:58053"/>
        <dbReference type="ChEBI" id="CHEBI:61402"/>
        <dbReference type="EC" id="3.6.1.66"/>
    </reaction>
</comment>
<dbReference type="PANTHER" id="PTHR11067">
    <property type="entry name" value="INOSINE TRIPHOSPHATE PYROPHOSPHATASE/HAM1 PROTEIN"/>
    <property type="match status" value="1"/>
</dbReference>
<accession>A0A518CCM4</accession>
<name>A0A518CCM4_9BACT</name>
<dbReference type="GO" id="GO:0009146">
    <property type="term" value="P:purine nucleoside triphosphate catabolic process"/>
    <property type="evidence" value="ECO:0007669"/>
    <property type="project" value="UniProtKB-UniRule"/>
</dbReference>
<keyword evidence="7 10" id="KW-0546">Nucleotide metabolism</keyword>
<keyword evidence="5 10" id="KW-0378">Hydrolase</keyword>
<organism evidence="12 13">
    <name type="scientific">Bremerella volcania</name>
    <dbReference type="NCBI Taxonomy" id="2527984"/>
    <lineage>
        <taxon>Bacteria</taxon>
        <taxon>Pseudomonadati</taxon>
        <taxon>Planctomycetota</taxon>
        <taxon>Planctomycetia</taxon>
        <taxon>Pirellulales</taxon>
        <taxon>Pirellulaceae</taxon>
        <taxon>Bremerella</taxon>
    </lineage>
</organism>
<dbReference type="AlphaFoldDB" id="A0A518CCM4"/>
<dbReference type="NCBIfam" id="TIGR00042">
    <property type="entry name" value="RdgB/HAM1 family non-canonical purine NTP pyrophosphatase"/>
    <property type="match status" value="1"/>
</dbReference>
<keyword evidence="4 10" id="KW-0547">Nucleotide-binding</keyword>
<dbReference type="InterPro" id="IPR020922">
    <property type="entry name" value="dITP/XTP_pyrophosphatase"/>
</dbReference>
<comment type="similarity">
    <text evidence="1 10 11">Belongs to the HAM1 NTPase family.</text>
</comment>
<keyword evidence="3 10" id="KW-0479">Metal-binding</keyword>
<dbReference type="GO" id="GO:0017111">
    <property type="term" value="F:ribonucleoside triphosphate phosphatase activity"/>
    <property type="evidence" value="ECO:0007669"/>
    <property type="project" value="InterPro"/>
</dbReference>
<dbReference type="GO" id="GO:0009117">
    <property type="term" value="P:nucleotide metabolic process"/>
    <property type="evidence" value="ECO:0007669"/>
    <property type="project" value="UniProtKB-KW"/>
</dbReference>
<dbReference type="EMBL" id="CP036289">
    <property type="protein sequence ID" value="QDU76977.1"/>
    <property type="molecule type" value="Genomic_DNA"/>
</dbReference>
<evidence type="ECO:0000256" key="7">
    <source>
        <dbReference type="ARBA" id="ARBA00023080"/>
    </source>
</evidence>
<reference evidence="13" key="1">
    <citation type="submission" date="2019-02" db="EMBL/GenBank/DDBJ databases">
        <title>Deep-cultivation of Planctomycetes and their phenomic and genomic characterization uncovers novel biology.</title>
        <authorList>
            <person name="Wiegand S."/>
            <person name="Jogler M."/>
            <person name="Boedeker C."/>
            <person name="Pinto D."/>
            <person name="Vollmers J."/>
            <person name="Rivas-Marin E."/>
            <person name="Kohn T."/>
            <person name="Peeters S.H."/>
            <person name="Heuer A."/>
            <person name="Rast P."/>
            <person name="Oberbeckmann S."/>
            <person name="Bunk B."/>
            <person name="Jeske O."/>
            <person name="Meyerdierks A."/>
            <person name="Storesund J.E."/>
            <person name="Kallscheuer N."/>
            <person name="Luecker S."/>
            <person name="Lage O.M."/>
            <person name="Pohl T."/>
            <person name="Merkel B.J."/>
            <person name="Hornburger P."/>
            <person name="Mueller R.-W."/>
            <person name="Bruemmer F."/>
            <person name="Labrenz M."/>
            <person name="Spormann A.M."/>
            <person name="Op den Camp H."/>
            <person name="Overmann J."/>
            <person name="Amann R."/>
            <person name="Jetten M.S.M."/>
            <person name="Mascher T."/>
            <person name="Medema M.H."/>
            <person name="Devos D.P."/>
            <person name="Kaster A.-K."/>
            <person name="Ovreas L."/>
            <person name="Rohde M."/>
            <person name="Galperin M.Y."/>
            <person name="Jogler C."/>
        </authorList>
    </citation>
    <scope>NUCLEOTIDE SEQUENCE [LARGE SCALE GENOMIC DNA]</scope>
    <source>
        <strain evidence="13">Pan97</strain>
    </source>
</reference>
<feature type="binding site" evidence="10">
    <location>
        <position position="207"/>
    </location>
    <ligand>
        <name>substrate</name>
    </ligand>
</feature>
<protein>
    <recommendedName>
        <fullName evidence="10">dITP/XTP pyrophosphatase</fullName>
        <ecNumber evidence="10">3.6.1.66</ecNumber>
    </recommendedName>
    <alternativeName>
        <fullName evidence="10">Non-canonical purine NTP pyrophosphatase</fullName>
    </alternativeName>
    <alternativeName>
        <fullName evidence="10">Non-standard purine NTP pyrophosphatase</fullName>
    </alternativeName>
    <alternativeName>
        <fullName evidence="10">Nucleoside-triphosphate diphosphatase</fullName>
    </alternativeName>
    <alternativeName>
        <fullName evidence="10">Nucleoside-triphosphate pyrophosphatase</fullName>
        <shortName evidence="10">NTPase</shortName>
    </alternativeName>
</protein>
<feature type="active site" description="Proton acceptor" evidence="10">
    <location>
        <position position="100"/>
    </location>
</feature>
<dbReference type="GO" id="GO:0000166">
    <property type="term" value="F:nucleotide binding"/>
    <property type="evidence" value="ECO:0007669"/>
    <property type="project" value="UniProtKB-KW"/>
</dbReference>
<dbReference type="HAMAP" id="MF_01405">
    <property type="entry name" value="Non_canon_purine_NTPase"/>
    <property type="match status" value="1"/>
</dbReference>
<feature type="binding site" evidence="10">
    <location>
        <begin position="184"/>
        <end position="187"/>
    </location>
    <ligand>
        <name>substrate</name>
    </ligand>
</feature>
<dbReference type="GO" id="GO:0036220">
    <property type="term" value="F:ITP diphosphatase activity"/>
    <property type="evidence" value="ECO:0007669"/>
    <property type="project" value="UniProtKB-UniRule"/>
</dbReference>
<feature type="binding site" evidence="10">
    <location>
        <begin position="212"/>
        <end position="213"/>
    </location>
    <ligand>
        <name>substrate</name>
    </ligand>
</feature>
<comment type="subunit">
    <text evidence="2 10">Homodimer.</text>
</comment>
<evidence type="ECO:0000256" key="10">
    <source>
        <dbReference type="HAMAP-Rule" id="MF_01405"/>
    </source>
</evidence>
<keyword evidence="13" id="KW-1185">Reference proteome</keyword>
<dbReference type="KEGG" id="bvo:Pan97_40360"/>
<comment type="cofactor">
    <cofactor evidence="10">
        <name>Mg(2+)</name>
        <dbReference type="ChEBI" id="CHEBI:18420"/>
    </cofactor>
    <text evidence="10">Binds 1 Mg(2+) ion per subunit.</text>
</comment>
<dbReference type="SUPFAM" id="SSF52972">
    <property type="entry name" value="ITPase-like"/>
    <property type="match status" value="1"/>
</dbReference>
<keyword evidence="6 10" id="KW-0460">Magnesium</keyword>
<dbReference type="CDD" id="cd00515">
    <property type="entry name" value="HAM1"/>
    <property type="match status" value="1"/>
</dbReference>
<dbReference type="GO" id="GO:0046872">
    <property type="term" value="F:metal ion binding"/>
    <property type="evidence" value="ECO:0007669"/>
    <property type="project" value="UniProtKB-KW"/>
</dbReference>
<feature type="binding site" evidence="10">
    <location>
        <position position="100"/>
    </location>
    <ligand>
        <name>Mg(2+)</name>
        <dbReference type="ChEBI" id="CHEBI:18420"/>
    </ligand>
</feature>
<dbReference type="GO" id="GO:0005829">
    <property type="term" value="C:cytosol"/>
    <property type="evidence" value="ECO:0007669"/>
    <property type="project" value="TreeGrafter"/>
</dbReference>
<sequence length="242" mass="26901">MKRGTFFMRWFLVTMSSTYSRNGDPSEKRAMSDNRQMVLGTYNQKKRGELQRLLLPLNIELKTLEEFPEVVEDGSSFAENAAKKATQQAVALGQWVLAEDSGLCVDALKGAPGIYSARFSGDDATDEKNNDLLLEKLEGLPPEKRGAHYVCHIVLSNPQGEVVLEAEDKCHGRIVTERRGTNGFGYDPLFELREYHRTFGEMGPAIKGLISHRAKASRAFVHELGMMLAKNPALLAIGSVKK</sequence>
<dbReference type="InterPro" id="IPR002637">
    <property type="entry name" value="RdgB/HAM1"/>
</dbReference>
<dbReference type="Gene3D" id="3.90.950.10">
    <property type="match status" value="1"/>
</dbReference>
<evidence type="ECO:0000256" key="5">
    <source>
        <dbReference type="ARBA" id="ARBA00022801"/>
    </source>
</evidence>
<evidence type="ECO:0000256" key="3">
    <source>
        <dbReference type="ARBA" id="ARBA00022723"/>
    </source>
</evidence>
<comment type="caution">
    <text evidence="10">Lacks conserved residue(s) required for the propagation of feature annotation.</text>
</comment>
<evidence type="ECO:0000256" key="9">
    <source>
        <dbReference type="ARBA" id="ARBA00052017"/>
    </source>
</evidence>
<proteinExistence type="inferred from homology"/>
<feature type="binding site" evidence="10">
    <location>
        <begin position="41"/>
        <end position="46"/>
    </location>
    <ligand>
        <name>substrate</name>
    </ligand>
</feature>
<dbReference type="FunFam" id="3.90.950.10:FF:000001">
    <property type="entry name" value="dITP/XTP pyrophosphatase"/>
    <property type="match status" value="1"/>
</dbReference>
<dbReference type="GO" id="GO:0035870">
    <property type="term" value="F:dITP diphosphatase activity"/>
    <property type="evidence" value="ECO:0007669"/>
    <property type="project" value="UniProtKB-UniRule"/>
</dbReference>
<dbReference type="GO" id="GO:0036222">
    <property type="term" value="F:XTP diphosphatase activity"/>
    <property type="evidence" value="ECO:0007669"/>
    <property type="project" value="UniProtKB-UniRule"/>
</dbReference>